<evidence type="ECO:0008006" key="3">
    <source>
        <dbReference type="Google" id="ProtNLM"/>
    </source>
</evidence>
<protein>
    <recommendedName>
        <fullName evidence="3">DUF2480 family protein</fullName>
    </recommendedName>
</protein>
<organism evidence="1 2">
    <name type="scientific">Tenacibaculum piscium</name>
    <dbReference type="NCBI Taxonomy" id="1458515"/>
    <lineage>
        <taxon>Bacteria</taxon>
        <taxon>Pseudomonadati</taxon>
        <taxon>Bacteroidota</taxon>
        <taxon>Flavobacteriia</taxon>
        <taxon>Flavobacteriales</taxon>
        <taxon>Flavobacteriaceae</taxon>
        <taxon>Tenacibaculum</taxon>
    </lineage>
</organism>
<dbReference type="EMBL" id="OENF01000039">
    <property type="protein sequence ID" value="SOS75548.1"/>
    <property type="molecule type" value="Genomic_DNA"/>
</dbReference>
<reference evidence="2" key="1">
    <citation type="submission" date="2017-11" db="EMBL/GenBank/DDBJ databases">
        <authorList>
            <person name="Duchaud E."/>
        </authorList>
    </citation>
    <scope>NUCLEOTIDE SEQUENCE [LARGE SCALE GENOMIC DNA]</scope>
    <source>
        <strain evidence="2">Tenacibaculum sp. TNO020</strain>
    </source>
</reference>
<dbReference type="Proteomes" id="UP000234211">
    <property type="component" value="Unassembled WGS sequence"/>
</dbReference>
<accession>A0A2H1YJ93</accession>
<name>A0A2H1YJ93_9FLAO</name>
<dbReference type="OrthoDB" id="9803040at2"/>
<evidence type="ECO:0000313" key="2">
    <source>
        <dbReference type="Proteomes" id="UP000234211"/>
    </source>
</evidence>
<dbReference type="Pfam" id="PF10652">
    <property type="entry name" value="DUF2480"/>
    <property type="match status" value="1"/>
</dbReference>
<dbReference type="RefSeq" id="WP_101918169.1">
    <property type="nucleotide sequence ID" value="NZ_JAJGWS010000002.1"/>
</dbReference>
<gene>
    <name evidence="1" type="ORF">TNO020_440334</name>
</gene>
<keyword evidence="2" id="KW-1185">Reference proteome</keyword>
<proteinExistence type="predicted"/>
<dbReference type="AlphaFoldDB" id="A0A2H1YJ93"/>
<dbReference type="InterPro" id="IPR018914">
    <property type="entry name" value="DUF2480"/>
</dbReference>
<evidence type="ECO:0000313" key="1">
    <source>
        <dbReference type="EMBL" id="SOS75548.1"/>
    </source>
</evidence>
<sequence length="171" mass="19733">MSEEIINKIANSQLTTIDLEDFYPKGNRVVFDIKDWLYQGIILREKDFREYVKNHNWQQYDGNYVALKCSEDAIIPSWAYLLLTTKLTDFAKKVVVGDLELLETVLFNDIITNLNITEYQDKRLIIKGCSDKPIPQSAYTLLVSKIQPVCKSIMFGEACSTVPLFKKVIKK</sequence>